<gene>
    <name evidence="1" type="ORF">RM52_00840</name>
</gene>
<evidence type="ECO:0000313" key="1">
    <source>
        <dbReference type="EMBL" id="KIC59996.1"/>
    </source>
</evidence>
<protein>
    <submittedName>
        <fullName evidence="1">Uncharacterized protein</fullName>
    </submittedName>
</protein>
<name>A0A0B4D011_9MICO</name>
<dbReference type="Proteomes" id="UP000031202">
    <property type="component" value="Unassembled WGS sequence"/>
</dbReference>
<dbReference type="EMBL" id="JWSZ01000001">
    <property type="protein sequence ID" value="KIC59996.1"/>
    <property type="molecule type" value="Genomic_DNA"/>
</dbReference>
<comment type="caution">
    <text evidence="1">The sequence shown here is derived from an EMBL/GenBank/DDBJ whole genome shotgun (WGS) entry which is preliminary data.</text>
</comment>
<dbReference type="AlphaFoldDB" id="A0A0B4D011"/>
<organism evidence="1 2">
    <name type="scientific">Microbacterium hominis</name>
    <dbReference type="NCBI Taxonomy" id="162426"/>
    <lineage>
        <taxon>Bacteria</taxon>
        <taxon>Bacillati</taxon>
        <taxon>Actinomycetota</taxon>
        <taxon>Actinomycetes</taxon>
        <taxon>Micrococcales</taxon>
        <taxon>Microbacteriaceae</taxon>
        <taxon>Microbacterium</taxon>
    </lineage>
</organism>
<reference evidence="1 2" key="1">
    <citation type="submission" date="2014-12" db="EMBL/GenBank/DDBJ databases">
        <title>Genome sequencing of Microbacterium hominis TPW29.</title>
        <authorList>
            <person name="Tan P.W."/>
            <person name="Chan K.-G."/>
        </authorList>
    </citation>
    <scope>NUCLEOTIDE SEQUENCE [LARGE SCALE GENOMIC DNA]</scope>
    <source>
        <strain evidence="1 2">TPW29</strain>
    </source>
</reference>
<evidence type="ECO:0000313" key="2">
    <source>
        <dbReference type="Proteomes" id="UP000031202"/>
    </source>
</evidence>
<accession>A0A0B4D011</accession>
<proteinExistence type="predicted"/>
<dbReference type="RefSeq" id="WP_039411694.1">
    <property type="nucleotide sequence ID" value="NZ_JWSZ01000001.1"/>
</dbReference>
<sequence length="166" mass="17870">MSARLLYAHFPAASHKSALEWMRVVAEIASGHPGVGPFASGQEPLPALEPAVAWRLVSENRREIARGCRVFTDEGAARIDLAQLLRAASTFEIHTSPAPRLRSTGWFVSARGSLVMMGARRYEKRSAAESAAALAVRLMQELAATASRGTDLGRGRPAPVDPLILQ</sequence>